<sequence>MQSAFSKKQLSCPLNIPSRLACSMK</sequence>
<evidence type="ECO:0000313" key="1">
    <source>
        <dbReference type="EMBL" id="JAE29660.1"/>
    </source>
</evidence>
<name>A0A0A9GXG0_ARUDO</name>
<organism evidence="1">
    <name type="scientific">Arundo donax</name>
    <name type="common">Giant reed</name>
    <name type="synonym">Donax arundinaceus</name>
    <dbReference type="NCBI Taxonomy" id="35708"/>
    <lineage>
        <taxon>Eukaryota</taxon>
        <taxon>Viridiplantae</taxon>
        <taxon>Streptophyta</taxon>
        <taxon>Embryophyta</taxon>
        <taxon>Tracheophyta</taxon>
        <taxon>Spermatophyta</taxon>
        <taxon>Magnoliopsida</taxon>
        <taxon>Liliopsida</taxon>
        <taxon>Poales</taxon>
        <taxon>Poaceae</taxon>
        <taxon>PACMAD clade</taxon>
        <taxon>Arundinoideae</taxon>
        <taxon>Arundineae</taxon>
        <taxon>Arundo</taxon>
    </lineage>
</organism>
<reference evidence="1" key="1">
    <citation type="submission" date="2014-09" db="EMBL/GenBank/DDBJ databases">
        <authorList>
            <person name="Magalhaes I.L.F."/>
            <person name="Oliveira U."/>
            <person name="Santos F.R."/>
            <person name="Vidigal T.H.D.A."/>
            <person name="Brescovit A.D."/>
            <person name="Santos A.J."/>
        </authorList>
    </citation>
    <scope>NUCLEOTIDE SEQUENCE</scope>
    <source>
        <tissue evidence="1">Shoot tissue taken approximately 20 cm above the soil surface</tissue>
    </source>
</reference>
<dbReference type="EMBL" id="GBRH01168236">
    <property type="protein sequence ID" value="JAE29660.1"/>
    <property type="molecule type" value="Transcribed_RNA"/>
</dbReference>
<protein>
    <submittedName>
        <fullName evidence="1">Uncharacterized protein</fullName>
    </submittedName>
</protein>
<reference evidence="1" key="2">
    <citation type="journal article" date="2015" name="Data Brief">
        <title>Shoot transcriptome of the giant reed, Arundo donax.</title>
        <authorList>
            <person name="Barrero R.A."/>
            <person name="Guerrero F.D."/>
            <person name="Moolhuijzen P."/>
            <person name="Goolsby J.A."/>
            <person name="Tidwell J."/>
            <person name="Bellgard S.E."/>
            <person name="Bellgard M.I."/>
        </authorList>
    </citation>
    <scope>NUCLEOTIDE SEQUENCE</scope>
    <source>
        <tissue evidence="1">Shoot tissue taken approximately 20 cm above the soil surface</tissue>
    </source>
</reference>
<accession>A0A0A9GXG0</accession>
<dbReference type="AlphaFoldDB" id="A0A0A9GXG0"/>
<proteinExistence type="predicted"/>